<dbReference type="SUPFAM" id="SSF53920">
    <property type="entry name" value="Fe-only hydrogenase"/>
    <property type="match status" value="1"/>
</dbReference>
<proteinExistence type="inferred from homology"/>
<reference evidence="9" key="2">
    <citation type="submission" date="2016-04" db="UniProtKB">
        <authorList>
            <consortium name="WormBaseParasite"/>
        </authorList>
    </citation>
    <scope>IDENTIFICATION</scope>
</reference>
<comment type="similarity">
    <text evidence="1">Belongs to the NARF family.</text>
</comment>
<dbReference type="WBParaSite" id="ACAC_0000802001-mRNA-1">
    <property type="protein sequence ID" value="ACAC_0000802001-mRNA-1"/>
    <property type="gene ID" value="ACAC_0000802001"/>
</dbReference>
<dbReference type="InterPro" id="IPR009016">
    <property type="entry name" value="Fe_hydrogenase"/>
</dbReference>
<dbReference type="GO" id="GO:0046872">
    <property type="term" value="F:metal ion binding"/>
    <property type="evidence" value="ECO:0007669"/>
    <property type="project" value="UniProtKB-KW"/>
</dbReference>
<keyword evidence="3" id="KW-0479">Metal-binding</keyword>
<reference evidence="8" key="1">
    <citation type="submission" date="2012-09" db="EMBL/GenBank/DDBJ databases">
        <authorList>
            <person name="Martin A.A."/>
        </authorList>
    </citation>
    <scope>NUCLEOTIDE SEQUENCE</scope>
</reference>
<comment type="function">
    <text evidence="6">Component of the cytosolic iron-sulfur (Fe/S) protein assembly machinery. Required for maturation of extramitochondrial Fe/S proteins.</text>
</comment>
<dbReference type="STRING" id="6313.A0A158P9A9"/>
<evidence type="ECO:0000256" key="4">
    <source>
        <dbReference type="ARBA" id="ARBA00023004"/>
    </source>
</evidence>
<evidence type="ECO:0000256" key="5">
    <source>
        <dbReference type="ARBA" id="ARBA00023014"/>
    </source>
</evidence>
<keyword evidence="8" id="KW-1185">Reference proteome</keyword>
<dbReference type="Proteomes" id="UP000035642">
    <property type="component" value="Unassembled WGS sequence"/>
</dbReference>
<sequence>MFQITVKISLNDCLACSGCITSAETILVEEQSLTRFLDGIVGKQLCVVTVSPQSVCSIAVKRGLSTSQAARLIASYFFSREEAYQEFLSRSIRPILVSSCPGFVCYAEKSHDAFLLPYISNVRSPQAIHGALVKDFLSRRLEIPATSIYHASVMPCFDKKLEAARLDFCVPGTEVRETDCVISTVEVDSVLDDVETTGNVEEKGWLGDFPRGVLYGNEGGTSGGFATSIVRRFVSEHGGEITEEKVDRNLDVISARRDGNTILRVARIYGFRNIQNFVRKMKNNKPTYDYIEIMACPNGSFYPLSKSSSGPMGVWEVLHLGCANGGAQIRADIVEKRDHILRNVENAYSTIQNDAAEEMRYSSLYIDIFFLFSFCE</sequence>
<dbReference type="Gene3D" id="3.40.50.1780">
    <property type="match status" value="1"/>
</dbReference>
<dbReference type="Pfam" id="PF02906">
    <property type="entry name" value="Fe_hyd_lg_C"/>
    <property type="match status" value="1"/>
</dbReference>
<accession>A0A158P9A9</accession>
<keyword evidence="4" id="KW-0408">Iron</keyword>
<dbReference type="GO" id="GO:0051539">
    <property type="term" value="F:4 iron, 4 sulfur cluster binding"/>
    <property type="evidence" value="ECO:0007669"/>
    <property type="project" value="UniProtKB-KW"/>
</dbReference>
<dbReference type="PANTHER" id="PTHR11615">
    <property type="entry name" value="NITRATE, FORMATE, IRON DEHYDROGENASE"/>
    <property type="match status" value="1"/>
</dbReference>
<dbReference type="AlphaFoldDB" id="A0A158P9A9"/>
<dbReference type="InterPro" id="IPR004108">
    <property type="entry name" value="Fe_hydrogenase_lsu_C"/>
</dbReference>
<feature type="domain" description="Iron hydrogenase large subunit C-terminal" evidence="7">
    <location>
        <begin position="82"/>
        <end position="299"/>
    </location>
</feature>
<dbReference type="FunFam" id="3.30.70.20:FF:000042">
    <property type="entry name" value="Cytosolic Fe-S cluster assembly factor NAR1"/>
    <property type="match status" value="1"/>
</dbReference>
<name>A0A158P9A9_ANGCA</name>
<evidence type="ECO:0000256" key="2">
    <source>
        <dbReference type="ARBA" id="ARBA00022485"/>
    </source>
</evidence>
<protein>
    <submittedName>
        <fullName evidence="9">Fe_hyd_lg_C domain-containing protein</fullName>
    </submittedName>
</protein>
<evidence type="ECO:0000313" key="8">
    <source>
        <dbReference type="Proteomes" id="UP000035642"/>
    </source>
</evidence>
<evidence type="ECO:0000259" key="7">
    <source>
        <dbReference type="Pfam" id="PF02906"/>
    </source>
</evidence>
<dbReference type="Gene3D" id="3.40.950.10">
    <property type="entry name" value="Fe-only Hydrogenase (Larger Subunit), Chain L, domain 3"/>
    <property type="match status" value="1"/>
</dbReference>
<dbReference type="InterPro" id="IPR050340">
    <property type="entry name" value="Cytosolic_Fe-S_CAF"/>
</dbReference>
<keyword evidence="2" id="KW-0004">4Fe-4S</keyword>
<evidence type="ECO:0000256" key="1">
    <source>
        <dbReference type="ARBA" id="ARBA00006596"/>
    </source>
</evidence>
<evidence type="ECO:0000256" key="3">
    <source>
        <dbReference type="ARBA" id="ARBA00022723"/>
    </source>
</evidence>
<evidence type="ECO:0000256" key="6">
    <source>
        <dbReference type="ARBA" id="ARBA00025700"/>
    </source>
</evidence>
<organism evidence="8 9">
    <name type="scientific">Angiostrongylus cantonensis</name>
    <name type="common">Rat lungworm</name>
    <dbReference type="NCBI Taxonomy" id="6313"/>
    <lineage>
        <taxon>Eukaryota</taxon>
        <taxon>Metazoa</taxon>
        <taxon>Ecdysozoa</taxon>
        <taxon>Nematoda</taxon>
        <taxon>Chromadorea</taxon>
        <taxon>Rhabditida</taxon>
        <taxon>Rhabditina</taxon>
        <taxon>Rhabditomorpha</taxon>
        <taxon>Strongyloidea</taxon>
        <taxon>Metastrongylidae</taxon>
        <taxon>Angiostrongylus</taxon>
    </lineage>
</organism>
<keyword evidence="5" id="KW-0411">Iron-sulfur</keyword>
<evidence type="ECO:0000313" key="9">
    <source>
        <dbReference type="WBParaSite" id="ACAC_0000802001-mRNA-1"/>
    </source>
</evidence>